<dbReference type="AlphaFoldDB" id="A0A6J4H055"/>
<sequence>MRAPSLPLLIRRAAATLLAAALMRPGSALASPLADGTPAATSQAPSIASPATAAHTPLATASSIPIPSSPTSTRTTMPITATVTPSSTPTSSPPATLTPPATPPTVITAPPTPSASVTASPTQLSPAAPAQSPSPAADSPTPTLAATVTATPLLSTITPTSTSTGTPTAATQDLSGTRAVTMGMSPVAPLPEPVTLVISGPGRTTRITLVGPPDAWIAAISAQSGITGIDGVITTADTLLDDDVRPDPLGEGYLLLYTHLRGRAARLTAGAEQPADGLGFTLTHSEGEGRDRAARRAGPPLGR</sequence>
<evidence type="ECO:0000313" key="3">
    <source>
        <dbReference type="EMBL" id="CAA9209195.1"/>
    </source>
</evidence>
<proteinExistence type="predicted"/>
<organism evidence="3">
    <name type="scientific">uncultured Chloroflexota bacterium</name>
    <dbReference type="NCBI Taxonomy" id="166587"/>
    <lineage>
        <taxon>Bacteria</taxon>
        <taxon>Bacillati</taxon>
        <taxon>Chloroflexota</taxon>
        <taxon>environmental samples</taxon>
    </lineage>
</organism>
<feature type="region of interest" description="Disordered" evidence="1">
    <location>
        <begin position="275"/>
        <end position="303"/>
    </location>
</feature>
<accession>A0A6J4H055</accession>
<evidence type="ECO:0000256" key="1">
    <source>
        <dbReference type="SAM" id="MobiDB-lite"/>
    </source>
</evidence>
<feature type="signal peptide" evidence="2">
    <location>
        <begin position="1"/>
        <end position="30"/>
    </location>
</feature>
<feature type="compositionally biased region" description="Low complexity" evidence="1">
    <location>
        <begin position="48"/>
        <end position="95"/>
    </location>
</feature>
<feature type="chain" id="PRO_5027065177" evidence="2">
    <location>
        <begin position="31"/>
        <end position="303"/>
    </location>
</feature>
<feature type="region of interest" description="Disordered" evidence="1">
    <location>
        <begin position="30"/>
        <end position="143"/>
    </location>
</feature>
<reference evidence="3" key="1">
    <citation type="submission" date="2020-02" db="EMBL/GenBank/DDBJ databases">
        <authorList>
            <person name="Meier V. D."/>
        </authorList>
    </citation>
    <scope>NUCLEOTIDE SEQUENCE</scope>
    <source>
        <strain evidence="3">AVDCRST_MAG77</strain>
    </source>
</reference>
<dbReference type="EMBL" id="CADCTC010000001">
    <property type="protein sequence ID" value="CAA9209195.1"/>
    <property type="molecule type" value="Genomic_DNA"/>
</dbReference>
<name>A0A6J4H055_9CHLR</name>
<feature type="compositionally biased region" description="Low complexity" evidence="1">
    <location>
        <begin position="104"/>
        <end position="143"/>
    </location>
</feature>
<gene>
    <name evidence="3" type="ORF">AVDCRST_MAG77-1922</name>
</gene>
<protein>
    <submittedName>
        <fullName evidence="3">Uncharacterized protein</fullName>
    </submittedName>
</protein>
<keyword evidence="2" id="KW-0732">Signal</keyword>
<feature type="compositionally biased region" description="Basic and acidic residues" evidence="1">
    <location>
        <begin position="285"/>
        <end position="294"/>
    </location>
</feature>
<evidence type="ECO:0000256" key="2">
    <source>
        <dbReference type="SAM" id="SignalP"/>
    </source>
</evidence>